<dbReference type="Gene3D" id="3.30.70.330">
    <property type="match status" value="1"/>
</dbReference>
<evidence type="ECO:0000259" key="3">
    <source>
        <dbReference type="Pfam" id="PF11835"/>
    </source>
</evidence>
<evidence type="ECO:0000256" key="1">
    <source>
        <dbReference type="ARBA" id="ARBA00022737"/>
    </source>
</evidence>
<dbReference type="AlphaFoldDB" id="A0A8S2U6P2"/>
<organism evidence="4 5">
    <name type="scientific">Didymodactylos carnosus</name>
    <dbReference type="NCBI Taxonomy" id="1234261"/>
    <lineage>
        <taxon>Eukaryota</taxon>
        <taxon>Metazoa</taxon>
        <taxon>Spiralia</taxon>
        <taxon>Gnathifera</taxon>
        <taxon>Rotifera</taxon>
        <taxon>Eurotatoria</taxon>
        <taxon>Bdelloidea</taxon>
        <taxon>Philodinida</taxon>
        <taxon>Philodinidae</taxon>
        <taxon>Didymodactylos</taxon>
    </lineage>
</organism>
<evidence type="ECO:0000256" key="2">
    <source>
        <dbReference type="ARBA" id="ARBA00022884"/>
    </source>
</evidence>
<reference evidence="4" key="1">
    <citation type="submission" date="2021-02" db="EMBL/GenBank/DDBJ databases">
        <authorList>
            <person name="Nowell W R."/>
        </authorList>
    </citation>
    <scope>NUCLEOTIDE SEQUENCE</scope>
</reference>
<keyword evidence="2" id="KW-0694">RNA-binding</keyword>
<dbReference type="SUPFAM" id="SSF54928">
    <property type="entry name" value="RNA-binding domain, RBD"/>
    <property type="match status" value="1"/>
</dbReference>
<dbReference type="InterPro" id="IPR035979">
    <property type="entry name" value="RBD_domain_sf"/>
</dbReference>
<dbReference type="GO" id="GO:0003723">
    <property type="term" value="F:RNA binding"/>
    <property type="evidence" value="ECO:0007669"/>
    <property type="project" value="UniProtKB-KW"/>
</dbReference>
<evidence type="ECO:0000313" key="5">
    <source>
        <dbReference type="Proteomes" id="UP000682733"/>
    </source>
</evidence>
<dbReference type="InterPro" id="IPR012677">
    <property type="entry name" value="Nucleotide-bd_a/b_plait_sf"/>
</dbReference>
<feature type="domain" description="PTBP1-like RNA recognition motif 2" evidence="3">
    <location>
        <begin position="1"/>
        <end position="61"/>
    </location>
</feature>
<accession>A0A8S2U6P2</accession>
<dbReference type="InterPro" id="IPR021790">
    <property type="entry name" value="PTBP1-like_RRM2"/>
</dbReference>
<protein>
    <recommendedName>
        <fullName evidence="3">PTBP1-like RNA recognition motif 2 domain-containing protein</fullName>
    </recommendedName>
</protein>
<gene>
    <name evidence="4" type="ORF">TMI583_LOCUS39703</name>
</gene>
<proteinExistence type="predicted"/>
<comment type="caution">
    <text evidence="4">The sequence shown here is derived from an EMBL/GenBank/DDBJ whole genome shotgun (WGS) entry which is preliminary data.</text>
</comment>
<sequence>EVIHKICSFVGKVLRIIIVRKRGVQALVEFDSPETASKVKVELNGADIYSGCCTLKIEFAKINRLIVRGNDQDNLDLTVDETGRLMFYFVTLSRV</sequence>
<keyword evidence="1" id="KW-0677">Repeat</keyword>
<evidence type="ECO:0000313" key="4">
    <source>
        <dbReference type="EMBL" id="CAF4323574.1"/>
    </source>
</evidence>
<dbReference type="Pfam" id="PF11835">
    <property type="entry name" value="RRM_8"/>
    <property type="match status" value="1"/>
</dbReference>
<dbReference type="EMBL" id="CAJOBA010060406">
    <property type="protein sequence ID" value="CAF4323574.1"/>
    <property type="molecule type" value="Genomic_DNA"/>
</dbReference>
<dbReference type="PANTHER" id="PTHR15592">
    <property type="entry name" value="MATRIN 3/NUCLEAR PROTEIN 220-RELATED"/>
    <property type="match status" value="1"/>
</dbReference>
<name>A0A8S2U6P2_9BILA</name>
<feature type="non-terminal residue" evidence="4">
    <location>
        <position position="1"/>
    </location>
</feature>
<dbReference type="Proteomes" id="UP000682733">
    <property type="component" value="Unassembled WGS sequence"/>
</dbReference>